<evidence type="ECO:0008006" key="3">
    <source>
        <dbReference type="Google" id="ProtNLM"/>
    </source>
</evidence>
<dbReference type="Proteomes" id="UP000324595">
    <property type="component" value="Unassembled WGS sequence"/>
</dbReference>
<proteinExistence type="predicted"/>
<accession>A0A5D3YLM8</accession>
<sequence>MLSFYINKEIIKPLALSMSTLSRILLFLICFAVLPFTTVGQQSEDSDQTISDILNNIPLQDIAYEVPDKLHQQFQQNPFGLPAAKNKRMMNLFEQAYQKQALYRDAKKAFQKNYNATYADSVIRWMNMEKSEQVLSKRKEFYTLEGQRKQVVNKYELEQTPPAESRKKLIRKLAENTSAANFKIESNIIIFRSLVSAFNTLNQQRTLGSSQIEGIVGNFRNRVKQQIDQQIQNQLLVMYHGIDGNTLASYAKFYQTPSGKWLKDAITKSIHHAYKQAEERFLSSVESI</sequence>
<name>A0A5D3YLM8_9BACT</name>
<protein>
    <recommendedName>
        <fullName evidence="3">DUF2059 domain-containing protein</fullName>
    </recommendedName>
</protein>
<comment type="caution">
    <text evidence="1">The sequence shown here is derived from an EMBL/GenBank/DDBJ whole genome shotgun (WGS) entry which is preliminary data.</text>
</comment>
<evidence type="ECO:0000313" key="1">
    <source>
        <dbReference type="EMBL" id="TYP94737.1"/>
    </source>
</evidence>
<evidence type="ECO:0000313" key="2">
    <source>
        <dbReference type="Proteomes" id="UP000324595"/>
    </source>
</evidence>
<dbReference type="AlphaFoldDB" id="A0A5D3YLM8"/>
<reference evidence="1 2" key="1">
    <citation type="submission" date="2019-07" db="EMBL/GenBank/DDBJ databases">
        <title>Genomic Encyclopedia of Archaeal and Bacterial Type Strains, Phase II (KMG-II): from individual species to whole genera.</title>
        <authorList>
            <person name="Goeker M."/>
        </authorList>
    </citation>
    <scope>NUCLEOTIDE SEQUENCE [LARGE SCALE GENOMIC DNA]</scope>
    <source>
        <strain evidence="1 2">DSM 21935</strain>
    </source>
</reference>
<keyword evidence="2" id="KW-1185">Reference proteome</keyword>
<organism evidence="1 2">
    <name type="scientific">Fodinibius salinus</name>
    <dbReference type="NCBI Taxonomy" id="860790"/>
    <lineage>
        <taxon>Bacteria</taxon>
        <taxon>Pseudomonadati</taxon>
        <taxon>Balneolota</taxon>
        <taxon>Balneolia</taxon>
        <taxon>Balneolales</taxon>
        <taxon>Balneolaceae</taxon>
        <taxon>Fodinibius</taxon>
    </lineage>
</organism>
<gene>
    <name evidence="1" type="ORF">LX73_0025</name>
</gene>
<dbReference type="EMBL" id="VNHY01000001">
    <property type="protein sequence ID" value="TYP94737.1"/>
    <property type="molecule type" value="Genomic_DNA"/>
</dbReference>